<dbReference type="PANTHER" id="PTHR43542:SF1">
    <property type="entry name" value="METHYLTRANSFERASE"/>
    <property type="match status" value="1"/>
</dbReference>
<dbReference type="Pfam" id="PF03602">
    <property type="entry name" value="Cons_hypoth95"/>
    <property type="match status" value="1"/>
</dbReference>
<dbReference type="EC" id="2.1.1.171" evidence="3"/>
<dbReference type="InterPro" id="IPR002052">
    <property type="entry name" value="DNA_methylase_N6_adenine_CS"/>
</dbReference>
<evidence type="ECO:0000256" key="2">
    <source>
        <dbReference type="ARBA" id="ARBA00022679"/>
    </source>
</evidence>
<comment type="caution">
    <text evidence="3">The sequence shown here is derived from an EMBL/GenBank/DDBJ whole genome shotgun (WGS) entry which is preliminary data.</text>
</comment>
<dbReference type="GO" id="GO:0003676">
    <property type="term" value="F:nucleic acid binding"/>
    <property type="evidence" value="ECO:0007669"/>
    <property type="project" value="InterPro"/>
</dbReference>
<dbReference type="GO" id="GO:0052913">
    <property type="term" value="F:16S rRNA (guanine(966)-N(2))-methyltransferase activity"/>
    <property type="evidence" value="ECO:0007669"/>
    <property type="project" value="UniProtKB-EC"/>
</dbReference>
<dbReference type="PROSITE" id="PS00092">
    <property type="entry name" value="N6_MTASE"/>
    <property type="match status" value="1"/>
</dbReference>
<keyword evidence="1 3" id="KW-0489">Methyltransferase</keyword>
<accession>A0A1J5RFE6</accession>
<dbReference type="SUPFAM" id="SSF53335">
    <property type="entry name" value="S-adenosyl-L-methionine-dependent methyltransferases"/>
    <property type="match status" value="1"/>
</dbReference>
<evidence type="ECO:0000256" key="1">
    <source>
        <dbReference type="ARBA" id="ARBA00022603"/>
    </source>
</evidence>
<dbReference type="InterPro" id="IPR029063">
    <property type="entry name" value="SAM-dependent_MTases_sf"/>
</dbReference>
<dbReference type="CDD" id="cd02440">
    <property type="entry name" value="AdoMet_MTases"/>
    <property type="match status" value="1"/>
</dbReference>
<gene>
    <name evidence="3" type="primary">rsmD_9</name>
    <name evidence="3" type="ORF">GALL_312840</name>
</gene>
<reference evidence="3" key="1">
    <citation type="submission" date="2016-10" db="EMBL/GenBank/DDBJ databases">
        <title>Sequence of Gallionella enrichment culture.</title>
        <authorList>
            <person name="Poehlein A."/>
            <person name="Muehling M."/>
            <person name="Daniel R."/>
        </authorList>
    </citation>
    <scope>NUCLEOTIDE SEQUENCE</scope>
</reference>
<organism evidence="3">
    <name type="scientific">mine drainage metagenome</name>
    <dbReference type="NCBI Taxonomy" id="410659"/>
    <lineage>
        <taxon>unclassified sequences</taxon>
        <taxon>metagenomes</taxon>
        <taxon>ecological metagenomes</taxon>
    </lineage>
</organism>
<dbReference type="PANTHER" id="PTHR43542">
    <property type="entry name" value="METHYLTRANSFERASE"/>
    <property type="match status" value="1"/>
</dbReference>
<proteinExistence type="predicted"/>
<protein>
    <submittedName>
        <fullName evidence="3">Ribosomal RNA small subunit methyltransferase D</fullName>
        <ecNumber evidence="3">2.1.1.171</ecNumber>
    </submittedName>
</protein>
<name>A0A1J5RFE6_9ZZZZ</name>
<evidence type="ECO:0000313" key="3">
    <source>
        <dbReference type="EMBL" id="OIQ86853.1"/>
    </source>
</evidence>
<dbReference type="NCBIfam" id="TIGR00095">
    <property type="entry name" value="16S rRNA (guanine(966)-N(2))-methyltransferase RsmD"/>
    <property type="match status" value="1"/>
</dbReference>
<dbReference type="AlphaFoldDB" id="A0A1J5RFE6"/>
<dbReference type="EMBL" id="MLJW01000455">
    <property type="protein sequence ID" value="OIQ86853.1"/>
    <property type="molecule type" value="Genomic_DNA"/>
</dbReference>
<dbReference type="Gene3D" id="3.40.50.150">
    <property type="entry name" value="Vaccinia Virus protein VP39"/>
    <property type="match status" value="1"/>
</dbReference>
<keyword evidence="2 3" id="KW-0808">Transferase</keyword>
<dbReference type="InterPro" id="IPR004398">
    <property type="entry name" value="RNA_MeTrfase_RsmD"/>
</dbReference>
<sequence length="150" mass="16557">MRQTLFNWLGQELHGKTCLDLFAGSGALGFEALSRGSPAVVMVEQNPAVYRALSSNAALLNATRARLLRMDARQFLAQNVQRFEVIFLDPPYGQGWLEKLLPLLGSHLATGGVVYAEAEHELADLPNWRVFKHGKAGGVHYHLLKCADET</sequence>
<dbReference type="PIRSF" id="PIRSF004553">
    <property type="entry name" value="CHP00095"/>
    <property type="match status" value="1"/>
</dbReference>